<accession>A0A2X3LPK0</accession>
<dbReference type="Proteomes" id="UP000250991">
    <property type="component" value="Unassembled WGS sequence"/>
</dbReference>
<dbReference type="AlphaFoldDB" id="A0A2X3LPK0"/>
<evidence type="ECO:0000313" key="2">
    <source>
        <dbReference type="Proteomes" id="UP000250991"/>
    </source>
</evidence>
<gene>
    <name evidence="1" type="ORF">NCTC8009_02122</name>
</gene>
<organism evidence="1 2">
    <name type="scientific">Escherichia coli</name>
    <dbReference type="NCBI Taxonomy" id="562"/>
    <lineage>
        <taxon>Bacteria</taxon>
        <taxon>Pseudomonadati</taxon>
        <taxon>Pseudomonadota</taxon>
        <taxon>Gammaproteobacteria</taxon>
        <taxon>Enterobacterales</taxon>
        <taxon>Enterobacteriaceae</taxon>
        <taxon>Escherichia</taxon>
    </lineage>
</organism>
<name>A0A2X3LPK0_ECOLX</name>
<proteinExistence type="predicted"/>
<protein>
    <submittedName>
        <fullName evidence="1">Uncharacterized protein</fullName>
    </submittedName>
</protein>
<reference evidence="1 2" key="1">
    <citation type="submission" date="2018-06" db="EMBL/GenBank/DDBJ databases">
        <authorList>
            <consortium name="Pathogen Informatics"/>
            <person name="Doyle S."/>
        </authorList>
    </citation>
    <scope>NUCLEOTIDE SEQUENCE [LARGE SCALE GENOMIC DNA]</scope>
    <source>
        <strain evidence="1 2">NCTC8009</strain>
    </source>
</reference>
<dbReference type="EMBL" id="UARW01000010">
    <property type="protein sequence ID" value="SQD01690.1"/>
    <property type="molecule type" value="Genomic_DNA"/>
</dbReference>
<evidence type="ECO:0000313" key="1">
    <source>
        <dbReference type="EMBL" id="SQD01690.1"/>
    </source>
</evidence>
<sequence length="73" mass="8392">MLLLQDLLRLPLYVKDMVGSLKHLRPVLVENSKAINKAVIVICRRFISNIHSECHIIYVLIRAGHQELQEAMS</sequence>